<accession>A0A4R7VHX7</accession>
<keyword evidence="3" id="KW-1133">Transmembrane helix</keyword>
<evidence type="ECO:0000313" key="5">
    <source>
        <dbReference type="EMBL" id="TDV48966.1"/>
    </source>
</evidence>
<dbReference type="GO" id="GO:0005886">
    <property type="term" value="C:plasma membrane"/>
    <property type="evidence" value="ECO:0007669"/>
    <property type="project" value="TreeGrafter"/>
</dbReference>
<dbReference type="InterPro" id="IPR014032">
    <property type="entry name" value="Peptidase_A24A_bac"/>
</dbReference>
<keyword evidence="6" id="KW-1185">Reference proteome</keyword>
<dbReference type="Gene3D" id="1.20.120.1220">
    <property type="match status" value="1"/>
</dbReference>
<dbReference type="InterPro" id="IPR000045">
    <property type="entry name" value="Prepilin_IV_endopep_pep"/>
</dbReference>
<dbReference type="PANTHER" id="PTHR30487">
    <property type="entry name" value="TYPE 4 PREPILIN-LIKE PROTEINS LEADER PEPTIDE-PROCESSING ENZYME"/>
    <property type="match status" value="1"/>
</dbReference>
<dbReference type="GO" id="GO:0004190">
    <property type="term" value="F:aspartic-type endopeptidase activity"/>
    <property type="evidence" value="ECO:0007669"/>
    <property type="project" value="InterPro"/>
</dbReference>
<evidence type="ECO:0000256" key="3">
    <source>
        <dbReference type="SAM" id="Phobius"/>
    </source>
</evidence>
<feature type="domain" description="Prepilin type IV endopeptidase peptidase" evidence="4">
    <location>
        <begin position="27"/>
        <end position="132"/>
    </location>
</feature>
<organism evidence="5 6">
    <name type="scientific">Actinophytocola oryzae</name>
    <dbReference type="NCBI Taxonomy" id="502181"/>
    <lineage>
        <taxon>Bacteria</taxon>
        <taxon>Bacillati</taxon>
        <taxon>Actinomycetota</taxon>
        <taxon>Actinomycetes</taxon>
        <taxon>Pseudonocardiales</taxon>
        <taxon>Pseudonocardiaceae</taxon>
    </lineage>
</organism>
<proteinExistence type="inferred from homology"/>
<dbReference type="GO" id="GO:0008168">
    <property type="term" value="F:methyltransferase activity"/>
    <property type="evidence" value="ECO:0007669"/>
    <property type="project" value="UniProtKB-KW"/>
</dbReference>
<feature type="transmembrane region" description="Helical" evidence="3">
    <location>
        <begin position="110"/>
        <end position="135"/>
    </location>
</feature>
<gene>
    <name evidence="5" type="ORF">CLV71_108327</name>
</gene>
<comment type="caution">
    <text evidence="5">The sequence shown here is derived from an EMBL/GenBank/DDBJ whole genome shotgun (WGS) entry which is preliminary data.</text>
</comment>
<dbReference type="GO" id="GO:0006465">
    <property type="term" value="P:signal peptide processing"/>
    <property type="evidence" value="ECO:0007669"/>
    <property type="project" value="TreeGrafter"/>
</dbReference>
<keyword evidence="5" id="KW-0489">Methyltransferase</keyword>
<evidence type="ECO:0000256" key="2">
    <source>
        <dbReference type="RuleBase" id="RU003793"/>
    </source>
</evidence>
<dbReference type="Pfam" id="PF01478">
    <property type="entry name" value="Peptidase_A24"/>
    <property type="match status" value="1"/>
</dbReference>
<feature type="transmembrane region" description="Helical" evidence="3">
    <location>
        <begin position="72"/>
        <end position="90"/>
    </location>
</feature>
<keyword evidence="3" id="KW-0472">Membrane</keyword>
<dbReference type="GO" id="GO:0032259">
    <property type="term" value="P:methylation"/>
    <property type="evidence" value="ECO:0007669"/>
    <property type="project" value="UniProtKB-KW"/>
</dbReference>
<sequence>MALLWALVGWRAAAGHLPWWWLPVPLLVGWLAVMLTVVDLRHRRLPNALTLPAYPATAATMTMATTQGGHQIAQGALLGAVTLGGAYLAAHTLSPQAMGAGDVKLSGTQGAVMGAVGLPALIVGTTLAALLTLLLNATAPRRTRDRWRSGVPHGPALLAATYVVATFPTIQPP</sequence>
<dbReference type="InterPro" id="IPR050882">
    <property type="entry name" value="Prepilin_peptidase/N-MTase"/>
</dbReference>
<name>A0A4R7VHX7_9PSEU</name>
<feature type="transmembrane region" description="Helical" evidence="3">
    <location>
        <begin position="24"/>
        <end position="40"/>
    </location>
</feature>
<keyword evidence="3" id="KW-0812">Transmembrane</keyword>
<reference evidence="5 6" key="1">
    <citation type="submission" date="2019-03" db="EMBL/GenBank/DDBJ databases">
        <title>Genomic Encyclopedia of Archaeal and Bacterial Type Strains, Phase II (KMG-II): from individual species to whole genera.</title>
        <authorList>
            <person name="Goeker M."/>
        </authorList>
    </citation>
    <scope>NUCLEOTIDE SEQUENCE [LARGE SCALE GENOMIC DNA]</scope>
    <source>
        <strain evidence="5 6">DSM 45499</strain>
    </source>
</reference>
<keyword evidence="5" id="KW-0808">Transferase</keyword>
<dbReference type="AlphaFoldDB" id="A0A4R7VHX7"/>
<evidence type="ECO:0000256" key="1">
    <source>
        <dbReference type="ARBA" id="ARBA00005801"/>
    </source>
</evidence>
<dbReference type="PANTHER" id="PTHR30487:SF0">
    <property type="entry name" value="PREPILIN LEADER PEPTIDASE_N-METHYLTRANSFERASE-RELATED"/>
    <property type="match status" value="1"/>
</dbReference>
<protein>
    <submittedName>
        <fullName evidence="5">Leader peptidase (Prepilin peptidase)/N-methyltransferase</fullName>
    </submittedName>
</protein>
<comment type="similarity">
    <text evidence="1 2">Belongs to the peptidase A24 family.</text>
</comment>
<dbReference type="PRINTS" id="PR00864">
    <property type="entry name" value="PREPILNPTASE"/>
</dbReference>
<evidence type="ECO:0000259" key="4">
    <source>
        <dbReference type="Pfam" id="PF01478"/>
    </source>
</evidence>
<evidence type="ECO:0000313" key="6">
    <source>
        <dbReference type="Proteomes" id="UP000294927"/>
    </source>
</evidence>
<dbReference type="Proteomes" id="UP000294927">
    <property type="component" value="Unassembled WGS sequence"/>
</dbReference>
<dbReference type="EMBL" id="SOCP01000008">
    <property type="protein sequence ID" value="TDV48966.1"/>
    <property type="molecule type" value="Genomic_DNA"/>
</dbReference>